<proteinExistence type="inferred from homology"/>
<dbReference type="InterPro" id="IPR000178">
    <property type="entry name" value="TF_IF2_bacterial-like"/>
</dbReference>
<keyword evidence="3 15" id="KW-0396">Initiation factor</keyword>
<dbReference type="SMART" id="SM00343">
    <property type="entry name" value="ZnF_C2HC"/>
    <property type="match status" value="2"/>
</dbReference>
<accession>A0A9Q8UV83</accession>
<dbReference type="PROSITE" id="PS50158">
    <property type="entry name" value="ZF_CCHC"/>
    <property type="match status" value="2"/>
</dbReference>
<dbReference type="SUPFAM" id="SSF50447">
    <property type="entry name" value="Translation proteins"/>
    <property type="match status" value="2"/>
</dbReference>
<dbReference type="InterPro" id="IPR027417">
    <property type="entry name" value="P-loop_NTPase"/>
</dbReference>
<feature type="compositionally biased region" description="Polar residues" evidence="12">
    <location>
        <begin position="173"/>
        <end position="184"/>
    </location>
</feature>
<feature type="domain" description="CCHC-type" evidence="13">
    <location>
        <begin position="744"/>
        <end position="760"/>
    </location>
</feature>
<evidence type="ECO:0000313" key="15">
    <source>
        <dbReference type="EMBL" id="UJO23724.1"/>
    </source>
</evidence>
<evidence type="ECO:0000256" key="4">
    <source>
        <dbReference type="ARBA" id="ARBA00022741"/>
    </source>
</evidence>
<feature type="region of interest" description="Disordered" evidence="12">
    <location>
        <begin position="1304"/>
        <end position="1346"/>
    </location>
</feature>
<dbReference type="Gene3D" id="2.40.30.10">
    <property type="entry name" value="Translation factors"/>
    <property type="match status" value="2"/>
</dbReference>
<dbReference type="SUPFAM" id="SSF52156">
    <property type="entry name" value="Initiation factor IF2/eIF5b, domain 3"/>
    <property type="match status" value="1"/>
</dbReference>
<dbReference type="InterPro" id="IPR001878">
    <property type="entry name" value="Znf_CCHC"/>
</dbReference>
<dbReference type="Gene3D" id="3.40.50.300">
    <property type="entry name" value="P-loop containing nucleotide triphosphate hydrolases"/>
    <property type="match status" value="1"/>
</dbReference>
<gene>
    <name evidence="15" type="ORF">CLAFUR5_12956</name>
</gene>
<feature type="domain" description="Tr-type G" evidence="14">
    <location>
        <begin position="1013"/>
        <end position="1182"/>
    </location>
</feature>
<dbReference type="CDD" id="cd03702">
    <property type="entry name" value="IF2_mtIF2_II"/>
    <property type="match status" value="1"/>
</dbReference>
<dbReference type="InterPro" id="IPR023115">
    <property type="entry name" value="TIF_IF2_dom3"/>
</dbReference>
<dbReference type="InterPro" id="IPR015760">
    <property type="entry name" value="TIF_IF2"/>
</dbReference>
<comment type="subcellular location">
    <subcellularLocation>
        <location evidence="1">Mitochondrion</location>
    </subcellularLocation>
</comment>
<feature type="compositionally biased region" description="Basic and acidic residues" evidence="12">
    <location>
        <begin position="310"/>
        <end position="321"/>
    </location>
</feature>
<dbReference type="HAMAP" id="MF_00100_B">
    <property type="entry name" value="IF_2_B"/>
    <property type="match status" value="1"/>
</dbReference>
<dbReference type="RefSeq" id="XP_047768090.1">
    <property type="nucleotide sequence ID" value="XM_047912104.1"/>
</dbReference>
<feature type="compositionally biased region" description="Basic and acidic residues" evidence="12">
    <location>
        <begin position="1304"/>
        <end position="1319"/>
    </location>
</feature>
<evidence type="ECO:0000256" key="8">
    <source>
        <dbReference type="ARBA" id="ARBA00023134"/>
    </source>
</evidence>
<feature type="domain" description="CCHC-type" evidence="13">
    <location>
        <begin position="723"/>
        <end position="738"/>
    </location>
</feature>
<dbReference type="NCBIfam" id="TIGR00231">
    <property type="entry name" value="small_GTP"/>
    <property type="match status" value="1"/>
</dbReference>
<keyword evidence="8" id="KW-0342">GTP-binding</keyword>
<keyword evidence="5" id="KW-0648">Protein biosynthesis</keyword>
<dbReference type="PROSITE" id="PS51257">
    <property type="entry name" value="PROKAR_LIPOPROTEIN"/>
    <property type="match status" value="1"/>
</dbReference>
<feature type="compositionally biased region" description="Basic and acidic residues" evidence="12">
    <location>
        <begin position="772"/>
        <end position="789"/>
    </location>
</feature>
<dbReference type="InterPro" id="IPR000795">
    <property type="entry name" value="T_Tr_GTP-bd_dom"/>
</dbReference>
<evidence type="ECO:0000256" key="10">
    <source>
        <dbReference type="ARBA" id="ARBA00044200"/>
    </source>
</evidence>
<keyword evidence="11" id="KW-0479">Metal-binding</keyword>
<dbReference type="FunFam" id="2.40.30.10:FF:000008">
    <property type="entry name" value="Translation initiation factor IF-2"/>
    <property type="match status" value="1"/>
</dbReference>
<dbReference type="GeneID" id="71992834"/>
<dbReference type="Pfam" id="PF22042">
    <property type="entry name" value="EF-G_D2"/>
    <property type="match status" value="1"/>
</dbReference>
<feature type="compositionally biased region" description="Basic and acidic residues" evidence="12">
    <location>
        <begin position="1329"/>
        <end position="1341"/>
    </location>
</feature>
<dbReference type="GO" id="GO:0003924">
    <property type="term" value="F:GTPase activity"/>
    <property type="evidence" value="ECO:0007669"/>
    <property type="project" value="InterPro"/>
</dbReference>
<evidence type="ECO:0000313" key="16">
    <source>
        <dbReference type="Proteomes" id="UP000756132"/>
    </source>
</evidence>
<keyword evidence="11" id="KW-0862">Zinc</keyword>
<organism evidence="15 16">
    <name type="scientific">Passalora fulva</name>
    <name type="common">Tomato leaf mold</name>
    <name type="synonym">Cladosporium fulvum</name>
    <dbReference type="NCBI Taxonomy" id="5499"/>
    <lineage>
        <taxon>Eukaryota</taxon>
        <taxon>Fungi</taxon>
        <taxon>Dikarya</taxon>
        <taxon>Ascomycota</taxon>
        <taxon>Pezizomycotina</taxon>
        <taxon>Dothideomycetes</taxon>
        <taxon>Dothideomycetidae</taxon>
        <taxon>Mycosphaerellales</taxon>
        <taxon>Mycosphaerellaceae</taxon>
        <taxon>Fulvia</taxon>
    </lineage>
</organism>
<protein>
    <recommendedName>
        <fullName evidence="10">Translation initiation factor IF-2, mitochondrial</fullName>
    </recommendedName>
</protein>
<evidence type="ECO:0000259" key="14">
    <source>
        <dbReference type="PROSITE" id="PS51722"/>
    </source>
</evidence>
<evidence type="ECO:0000256" key="3">
    <source>
        <dbReference type="ARBA" id="ARBA00022540"/>
    </source>
</evidence>
<feature type="compositionally biased region" description="Low complexity" evidence="12">
    <location>
        <begin position="622"/>
        <end position="635"/>
    </location>
</feature>
<feature type="compositionally biased region" description="Basic and acidic residues" evidence="12">
    <location>
        <begin position="256"/>
        <end position="267"/>
    </location>
</feature>
<reference evidence="15" key="1">
    <citation type="submission" date="2021-12" db="EMBL/GenBank/DDBJ databases">
        <authorList>
            <person name="Zaccaron A."/>
            <person name="Stergiopoulos I."/>
        </authorList>
    </citation>
    <scope>NUCLEOTIDE SEQUENCE</scope>
    <source>
        <strain evidence="15">Race5_Kim</strain>
    </source>
</reference>
<evidence type="ECO:0000256" key="12">
    <source>
        <dbReference type="SAM" id="MobiDB-lite"/>
    </source>
</evidence>
<comment type="similarity">
    <text evidence="2">Belongs to the TRAFAC class translation factor GTPase superfamily. Classic translation factor GTPase family. IF-2 subfamily.</text>
</comment>
<keyword evidence="7" id="KW-0496">Mitochondrion</keyword>
<keyword evidence="6" id="KW-0809">Transit peptide</keyword>
<keyword evidence="4" id="KW-0547">Nucleotide-binding</keyword>
<feature type="compositionally biased region" description="Polar residues" evidence="12">
    <location>
        <begin position="122"/>
        <end position="131"/>
    </location>
</feature>
<evidence type="ECO:0000256" key="7">
    <source>
        <dbReference type="ARBA" id="ARBA00023128"/>
    </source>
</evidence>
<dbReference type="PROSITE" id="PS51722">
    <property type="entry name" value="G_TR_2"/>
    <property type="match status" value="1"/>
</dbReference>
<dbReference type="GO" id="GO:0008270">
    <property type="term" value="F:zinc ion binding"/>
    <property type="evidence" value="ECO:0007669"/>
    <property type="project" value="UniProtKB-KW"/>
</dbReference>
<dbReference type="PROSITE" id="PS01176">
    <property type="entry name" value="IF2"/>
    <property type="match status" value="1"/>
</dbReference>
<dbReference type="PANTHER" id="PTHR43381">
    <property type="entry name" value="TRANSLATION INITIATION FACTOR IF-2-RELATED"/>
    <property type="match status" value="1"/>
</dbReference>
<sequence>MRRQRVLRTSSAQSLCVFCACRLGIEPLPSQITPFVSTTARRGIRTTPNPFQSAAPVPALINDSGSPPAPFAFDPTSSLTQAEQQEKARRLDAQRQRQRQAEEQQAKQQQTWQATEKRRQPSGGNASSRSGQLGRKQQKGDSYRKVAFRGVQEDATEDAAPSPAGRSLGQAMLSAQNGAALSQDTFKRAGQNRKQDPSGQALVIKKHHAKDERGAPPSQADKQSTTSRRNDNARRDAKSPVDRAPKKVANPFAAPAKKDTSPAEKRATSGWGMGATQTVSTVPEKAVEGPERGSVVWDDGVDRPPNPAIRDVDDKSRHEVLQARPARTPNAGGWHFRPTHTMPDEEATGSGRENQQPSNTRQIESNFQGVAAPKSSGASTHQTEPTQSYPDPAEVQSANTGSFGYFEDASLEVESEAKEQAPPSIQELVRDDIVELPAQISSEASPSASPPTMDSSNIIHRDEVPSHTSSQQSDTTPPTTSDYGEDELRRLQQELDDGEITQKGYDKRRAVIVEMQQLHRDFDDGEITQKGFDKRRAAILARQGIIAPAQASTGNTQSRPQMPDTAQGSRGTQQQTDAPFGLGQPRAPDEQSARPQEHTAHSPSPRELAGTGYRITPFDPSTLQQQTDQDQTADWQHLRPKKDSSKDATSEQAQPTQRHEQPQNSTPRQPRQRLQEDFSDAAVDRSFNAYRQSRPQRQAGAQDVEQRNSYELFSNTRRETRACARCGEIGHIARFCPDPHRNTKCHRCGQLGHMASVCPNQHVRAIRDAEPRRTGFERRDFRREQDATDQRYAPMFSGPFGAAGRSTQTDASEAEEGFSPSRESRFTSAQPEVIDEEDDKKASQASRRAQKWADVEAEPETNKYADRRKGKRNNRREFDEDADDDEGARDVYRARKAKRQAEEEAETRKKDKANREKRQALKAQQATAITLPEYVSVQQLSQLLGVRYEEFVERLEELGYDDVFSGKTLNSETSGMIAMEYNFEPNYDVGAREEEERDLKARPEVEDKEFLPIRPPVVTIMGHVDHGKTTILDYLRKSSVAAGEAGGITQHIGAFSVPMASSGKTVTFLDTPGHAAFLAMRQRGANVTDIVVLVVAADDSVKPQTLEAIKHAKAAGVPMIVAINKVDKEEADIQRCKQDLARHGVEIEDFGGDTQVVCVSGKTGKGMDELEESVVTLSEILDHRAETDGNAEGWILEATTKKAGRVATVLVRRGTLRPGSVIVAGKTWARVRSLRNEAGKKLAEVGPGMPVEVDGWKDQPVAGDEVLQAPSEQKATSVVEYREEVDERERAAKDMEAINEARRIQQEKHEKDKAAEQATKRAAAAARAEGLDREADSAAKEADEEQQSGQMIVPFIIKADVSGSAEAVSAYIMSVSNPLIAPQILASNVGAIHESDIELAHAASGNIIAFNLPADPEMQALAESRGVKVLENNIIYRVLDDVKAVLEEKLPPMITQRVLGEAEVGAAFEIGVGGRKKIKIAGCKVRNGSVGMRSRARVTRGGEKVYDGTITSLKNVKKDAQEMRKGTECGMGFDGWEGFEVGDQVQTYEEVSERRKL</sequence>
<feature type="compositionally biased region" description="Basic and acidic residues" evidence="12">
    <location>
        <begin position="84"/>
        <end position="105"/>
    </location>
</feature>
<dbReference type="FunFam" id="2.40.30.10:FF:000007">
    <property type="entry name" value="Translation initiation factor IF-2"/>
    <property type="match status" value="1"/>
</dbReference>
<comment type="function">
    <text evidence="9">One of the essential components for the initiation of protein synthesis. Protects formylmethionyl-tRNA from spontaneous hydrolysis and promotes its binding to the 30S ribosomal subunits. Also involved in the hydrolysis of GTP during the formation of the 70S ribosomal complex.</text>
</comment>
<feature type="region of interest" description="Disordered" evidence="12">
    <location>
        <begin position="172"/>
        <end position="505"/>
    </location>
</feature>
<feature type="compositionally biased region" description="Low complexity" evidence="12">
    <location>
        <begin position="466"/>
        <end position="482"/>
    </location>
</feature>
<dbReference type="InterPro" id="IPR009000">
    <property type="entry name" value="Transl_B-barrel_sf"/>
</dbReference>
<dbReference type="Proteomes" id="UP000756132">
    <property type="component" value="Chromosome 11"/>
</dbReference>
<dbReference type="InterPro" id="IPR053905">
    <property type="entry name" value="EF-G-like_DII"/>
</dbReference>
<dbReference type="InterPro" id="IPR044145">
    <property type="entry name" value="IF2_II"/>
</dbReference>
<dbReference type="KEGG" id="ffu:CLAFUR5_12956"/>
<dbReference type="Pfam" id="PF00009">
    <property type="entry name" value="GTP_EFTU"/>
    <property type="match status" value="1"/>
</dbReference>
<dbReference type="GO" id="GO:0005525">
    <property type="term" value="F:GTP binding"/>
    <property type="evidence" value="ECO:0007669"/>
    <property type="project" value="UniProtKB-KW"/>
</dbReference>
<dbReference type="GO" id="GO:0005739">
    <property type="term" value="C:mitochondrion"/>
    <property type="evidence" value="ECO:0007669"/>
    <property type="project" value="UniProtKB-SubCell"/>
</dbReference>
<evidence type="ECO:0000256" key="9">
    <source>
        <dbReference type="ARBA" id="ARBA00025162"/>
    </source>
</evidence>
<dbReference type="InterPro" id="IPR036875">
    <property type="entry name" value="Znf_CCHC_sf"/>
</dbReference>
<evidence type="ECO:0000256" key="6">
    <source>
        <dbReference type="ARBA" id="ARBA00022946"/>
    </source>
</evidence>
<evidence type="ECO:0000256" key="11">
    <source>
        <dbReference type="PROSITE-ProRule" id="PRU00047"/>
    </source>
</evidence>
<dbReference type="InterPro" id="IPR006847">
    <property type="entry name" value="IF2_N"/>
</dbReference>
<feature type="compositionally biased region" description="Polar residues" evidence="12">
    <location>
        <begin position="650"/>
        <end position="669"/>
    </location>
</feature>
<dbReference type="PANTHER" id="PTHR43381:SF20">
    <property type="entry name" value="TRANSLATION INITIATION FACTOR IF-2, MITOCHONDRIAL"/>
    <property type="match status" value="1"/>
</dbReference>
<feature type="compositionally biased region" description="Basic and acidic residues" evidence="12">
    <location>
        <begin position="587"/>
        <end position="600"/>
    </location>
</feature>
<feature type="region of interest" description="Disordered" evidence="12">
    <location>
        <begin position="43"/>
        <end position="143"/>
    </location>
</feature>
<dbReference type="InterPro" id="IPR036925">
    <property type="entry name" value="TIF_IF2_dom3_sf"/>
</dbReference>
<dbReference type="Pfam" id="PF11987">
    <property type="entry name" value="IF-2"/>
    <property type="match status" value="1"/>
</dbReference>
<name>A0A9Q8UV83_PASFU</name>
<feature type="compositionally biased region" description="Polar residues" evidence="12">
    <location>
        <begin position="376"/>
        <end position="389"/>
    </location>
</feature>
<feature type="compositionally biased region" description="Polar residues" evidence="12">
    <location>
        <begin position="351"/>
        <end position="368"/>
    </location>
</feature>
<feature type="compositionally biased region" description="Polar residues" evidence="12">
    <location>
        <begin position="550"/>
        <end position="577"/>
    </location>
</feature>
<dbReference type="OrthoDB" id="361630at2759"/>
<dbReference type="EMBL" id="CP090173">
    <property type="protein sequence ID" value="UJO23724.1"/>
    <property type="molecule type" value="Genomic_DNA"/>
</dbReference>
<dbReference type="SUPFAM" id="SSF52540">
    <property type="entry name" value="P-loop containing nucleoside triphosphate hydrolases"/>
    <property type="match status" value="1"/>
</dbReference>
<dbReference type="Gene3D" id="3.40.50.10050">
    <property type="entry name" value="Translation initiation factor IF- 2, domain 3"/>
    <property type="match status" value="1"/>
</dbReference>
<feature type="region of interest" description="Disordered" evidence="12">
    <location>
        <begin position="547"/>
        <end position="675"/>
    </location>
</feature>
<evidence type="ECO:0000256" key="1">
    <source>
        <dbReference type="ARBA" id="ARBA00004173"/>
    </source>
</evidence>
<dbReference type="Pfam" id="PF00098">
    <property type="entry name" value="zf-CCHC"/>
    <property type="match status" value="2"/>
</dbReference>
<evidence type="ECO:0000256" key="5">
    <source>
        <dbReference type="ARBA" id="ARBA00022917"/>
    </source>
</evidence>
<dbReference type="SUPFAM" id="SSF57756">
    <property type="entry name" value="Retrovirus zinc finger-like domains"/>
    <property type="match status" value="1"/>
</dbReference>
<keyword evidence="16" id="KW-1185">Reference proteome</keyword>
<feature type="compositionally biased region" description="Polar residues" evidence="12">
    <location>
        <begin position="43"/>
        <end position="52"/>
    </location>
</feature>
<dbReference type="CDD" id="cd03692">
    <property type="entry name" value="mtIF2_IVc"/>
    <property type="match status" value="1"/>
</dbReference>
<reference evidence="15" key="2">
    <citation type="journal article" date="2022" name="Microb. Genom.">
        <title>A chromosome-scale genome assembly of the tomato pathogen Cladosporium fulvum reveals a compartmentalized genome architecture and the presence of a dispensable chromosome.</title>
        <authorList>
            <person name="Zaccaron A.Z."/>
            <person name="Chen L.H."/>
            <person name="Samaras A."/>
            <person name="Stergiopoulos I."/>
        </authorList>
    </citation>
    <scope>NUCLEOTIDE SEQUENCE</scope>
    <source>
        <strain evidence="15">Race5_Kim</strain>
    </source>
</reference>
<dbReference type="GO" id="GO:0003743">
    <property type="term" value="F:translation initiation factor activity"/>
    <property type="evidence" value="ECO:0007669"/>
    <property type="project" value="UniProtKB-KW"/>
</dbReference>
<evidence type="ECO:0000259" key="13">
    <source>
        <dbReference type="PROSITE" id="PS50158"/>
    </source>
</evidence>
<dbReference type="FunFam" id="3.40.50.300:FF:000019">
    <property type="entry name" value="Translation initiation factor IF-2"/>
    <property type="match status" value="1"/>
</dbReference>
<feature type="compositionally biased region" description="Low complexity" evidence="12">
    <location>
        <begin position="437"/>
        <end position="451"/>
    </location>
</feature>
<evidence type="ECO:0000256" key="2">
    <source>
        <dbReference type="ARBA" id="ARBA00007733"/>
    </source>
</evidence>
<dbReference type="InterPro" id="IPR005225">
    <property type="entry name" value="Small_GTP-bd"/>
</dbReference>
<dbReference type="FunFam" id="3.40.50.10050:FF:000001">
    <property type="entry name" value="Translation initiation factor IF-2"/>
    <property type="match status" value="1"/>
</dbReference>
<dbReference type="Pfam" id="PF04760">
    <property type="entry name" value="IF2_N"/>
    <property type="match status" value="1"/>
</dbReference>
<feature type="compositionally biased region" description="Basic and acidic residues" evidence="12">
    <location>
        <begin position="228"/>
        <end position="245"/>
    </location>
</feature>
<dbReference type="Gene3D" id="4.10.60.10">
    <property type="entry name" value="Zinc finger, CCHC-type"/>
    <property type="match status" value="1"/>
</dbReference>
<dbReference type="GO" id="GO:0003676">
    <property type="term" value="F:nucleic acid binding"/>
    <property type="evidence" value="ECO:0007669"/>
    <property type="project" value="InterPro"/>
</dbReference>
<dbReference type="CDD" id="cd01887">
    <property type="entry name" value="IF2_eIF5B"/>
    <property type="match status" value="1"/>
</dbReference>
<keyword evidence="11" id="KW-0863">Zinc-finger</keyword>
<feature type="compositionally biased region" description="Basic and acidic residues" evidence="12">
    <location>
        <begin position="888"/>
        <end position="919"/>
    </location>
</feature>
<feature type="region of interest" description="Disordered" evidence="12">
    <location>
        <begin position="772"/>
        <end position="919"/>
    </location>
</feature>